<dbReference type="InterPro" id="IPR000792">
    <property type="entry name" value="Tscrpt_reg_LuxR_C"/>
</dbReference>
<dbReference type="PANTHER" id="PTHR43133">
    <property type="entry name" value="RNA POLYMERASE ECF-TYPE SIGMA FACTO"/>
    <property type="match status" value="1"/>
</dbReference>
<name>A0A410G454_9FLAO</name>
<dbReference type="GO" id="GO:0016987">
    <property type="term" value="F:sigma factor activity"/>
    <property type="evidence" value="ECO:0007669"/>
    <property type="project" value="UniProtKB-KW"/>
</dbReference>
<evidence type="ECO:0000256" key="3">
    <source>
        <dbReference type="ARBA" id="ARBA00023015"/>
    </source>
</evidence>
<comment type="similarity">
    <text evidence="1">Belongs to the sigma-70 factor family.</text>
</comment>
<organism evidence="8 9">
    <name type="scientific">Aequorivita ciconiae</name>
    <dbReference type="NCBI Taxonomy" id="2494375"/>
    <lineage>
        <taxon>Bacteria</taxon>
        <taxon>Pseudomonadati</taxon>
        <taxon>Bacteroidota</taxon>
        <taxon>Flavobacteriia</taxon>
        <taxon>Flavobacteriales</taxon>
        <taxon>Flavobacteriaceae</taxon>
        <taxon>Aequorivita</taxon>
    </lineage>
</organism>
<dbReference type="InterPro" id="IPR036388">
    <property type="entry name" value="WH-like_DNA-bd_sf"/>
</dbReference>
<dbReference type="InterPro" id="IPR013325">
    <property type="entry name" value="RNA_pol_sigma_r2"/>
</dbReference>
<evidence type="ECO:0000313" key="9">
    <source>
        <dbReference type="Proteomes" id="UP000285517"/>
    </source>
</evidence>
<dbReference type="PANTHER" id="PTHR43133:SF46">
    <property type="entry name" value="RNA POLYMERASE SIGMA-70 FACTOR ECF SUBFAMILY"/>
    <property type="match status" value="1"/>
</dbReference>
<evidence type="ECO:0000256" key="1">
    <source>
        <dbReference type="ARBA" id="ARBA00007788"/>
    </source>
</evidence>
<dbReference type="RefSeq" id="WP_128250424.1">
    <property type="nucleotide sequence ID" value="NZ_CP034951.1"/>
</dbReference>
<dbReference type="Pfam" id="PF04542">
    <property type="entry name" value="Sigma70_r2"/>
    <property type="match status" value="1"/>
</dbReference>
<dbReference type="InterPro" id="IPR014284">
    <property type="entry name" value="RNA_pol_sigma-70_dom"/>
</dbReference>
<evidence type="ECO:0000259" key="7">
    <source>
        <dbReference type="SMART" id="SM00421"/>
    </source>
</evidence>
<dbReference type="InterPro" id="IPR039425">
    <property type="entry name" value="RNA_pol_sigma-70-like"/>
</dbReference>
<evidence type="ECO:0000256" key="4">
    <source>
        <dbReference type="ARBA" id="ARBA00023082"/>
    </source>
</evidence>
<evidence type="ECO:0000313" key="8">
    <source>
        <dbReference type="EMBL" id="QAA82050.1"/>
    </source>
</evidence>
<dbReference type="Pfam" id="PF08281">
    <property type="entry name" value="Sigma70_r4_2"/>
    <property type="match status" value="1"/>
</dbReference>
<feature type="domain" description="HTH luxR-type" evidence="7">
    <location>
        <begin position="123"/>
        <end position="182"/>
    </location>
</feature>
<dbReference type="NCBIfam" id="TIGR02985">
    <property type="entry name" value="Sig70_bacteroi1"/>
    <property type="match status" value="1"/>
</dbReference>
<keyword evidence="3" id="KW-0805">Transcription regulation</keyword>
<dbReference type="InterPro" id="IPR016032">
    <property type="entry name" value="Sig_transdc_resp-reg_C-effctor"/>
</dbReference>
<keyword evidence="4" id="KW-0731">Sigma factor</keyword>
<protein>
    <recommendedName>
        <fullName evidence="2">RNA polymerase sigma factor SigS</fullName>
    </recommendedName>
</protein>
<dbReference type="GO" id="GO:0003677">
    <property type="term" value="F:DNA binding"/>
    <property type="evidence" value="ECO:0007669"/>
    <property type="project" value="InterPro"/>
</dbReference>
<accession>A0A410G454</accession>
<dbReference type="Gene3D" id="1.10.1740.10">
    <property type="match status" value="1"/>
</dbReference>
<dbReference type="InterPro" id="IPR014327">
    <property type="entry name" value="RNA_pol_sigma70_bacteroid"/>
</dbReference>
<evidence type="ECO:0000256" key="6">
    <source>
        <dbReference type="ARBA" id="ARBA00024701"/>
    </source>
</evidence>
<sequence>MGNERLLTQIKQGDQQAFKVFFDRHYPSLCTYLRSFTPDMDSAQELAQAAFVDFWNKRNEIEIRTSLKSYLYRMGYNLFLNGLRKKKKQASLLEELKLDALQEEEQRPEEELGEAVERLKKIIETLPARCQEILKLKMQGHKYQEIAESLDISVKTVEAQMRLAYIKIREGFGDGLFLVMLMGGR</sequence>
<keyword evidence="5" id="KW-0804">Transcription</keyword>
<dbReference type="NCBIfam" id="TIGR02937">
    <property type="entry name" value="sigma70-ECF"/>
    <property type="match status" value="1"/>
</dbReference>
<dbReference type="EMBL" id="CP034951">
    <property type="protein sequence ID" value="QAA82050.1"/>
    <property type="molecule type" value="Genomic_DNA"/>
</dbReference>
<dbReference type="InterPro" id="IPR007627">
    <property type="entry name" value="RNA_pol_sigma70_r2"/>
</dbReference>
<evidence type="ECO:0000256" key="2">
    <source>
        <dbReference type="ARBA" id="ARBA00021245"/>
    </source>
</evidence>
<dbReference type="PRINTS" id="PR00038">
    <property type="entry name" value="HTHLUXR"/>
</dbReference>
<comment type="function">
    <text evidence="6">Sigma factors are initiation factors that promote the attachment of RNA polymerase to specific initiation sites and are then released. Sigma-S contributes to the protection against external stress, thus playing a role in cellular fitness and survival.</text>
</comment>
<dbReference type="Proteomes" id="UP000285517">
    <property type="component" value="Chromosome"/>
</dbReference>
<proteinExistence type="inferred from homology"/>
<dbReference type="OrthoDB" id="1100095at2"/>
<dbReference type="InterPro" id="IPR013249">
    <property type="entry name" value="RNA_pol_sigma70_r4_t2"/>
</dbReference>
<dbReference type="AlphaFoldDB" id="A0A410G454"/>
<keyword evidence="9" id="KW-1185">Reference proteome</keyword>
<gene>
    <name evidence="8" type="ORF">EI546_10085</name>
</gene>
<dbReference type="SUPFAM" id="SSF88946">
    <property type="entry name" value="Sigma2 domain of RNA polymerase sigma factors"/>
    <property type="match status" value="1"/>
</dbReference>
<dbReference type="SUPFAM" id="SSF46894">
    <property type="entry name" value="C-terminal effector domain of the bipartite response regulators"/>
    <property type="match status" value="1"/>
</dbReference>
<dbReference type="GO" id="GO:0006352">
    <property type="term" value="P:DNA-templated transcription initiation"/>
    <property type="evidence" value="ECO:0007669"/>
    <property type="project" value="InterPro"/>
</dbReference>
<dbReference type="Gene3D" id="1.10.10.10">
    <property type="entry name" value="Winged helix-like DNA-binding domain superfamily/Winged helix DNA-binding domain"/>
    <property type="match status" value="1"/>
</dbReference>
<dbReference type="KEGG" id="aev:EI546_10085"/>
<dbReference type="SMART" id="SM00421">
    <property type="entry name" value="HTH_LUXR"/>
    <property type="match status" value="1"/>
</dbReference>
<reference evidence="8 9" key="1">
    <citation type="submission" date="2019-01" db="EMBL/GenBank/DDBJ databases">
        <title>Complete genome sequencing of Aequorivita sp. H23M31.</title>
        <authorList>
            <person name="Bae J.-W."/>
        </authorList>
    </citation>
    <scope>NUCLEOTIDE SEQUENCE [LARGE SCALE GENOMIC DNA]</scope>
    <source>
        <strain evidence="8 9">H23M31</strain>
    </source>
</reference>
<evidence type="ECO:0000256" key="5">
    <source>
        <dbReference type="ARBA" id="ARBA00023163"/>
    </source>
</evidence>